<gene>
    <name evidence="2" type="ORF">B0F87_1072</name>
</gene>
<evidence type="ECO:0000256" key="1">
    <source>
        <dbReference type="SAM" id="MobiDB-lite"/>
    </source>
</evidence>
<dbReference type="InterPro" id="IPR036890">
    <property type="entry name" value="HATPase_C_sf"/>
</dbReference>
<proteinExistence type="predicted"/>
<evidence type="ECO:0000313" key="2">
    <source>
        <dbReference type="EMBL" id="PPK74759.1"/>
    </source>
</evidence>
<dbReference type="Gene3D" id="3.30.565.10">
    <property type="entry name" value="Histidine kinase-like ATPase, C-terminal domain"/>
    <property type="match status" value="1"/>
</dbReference>
<accession>A0A2S6HB96</accession>
<protein>
    <submittedName>
        <fullName evidence="2">Histidine kinase/DNA gyrase B/HSP90-like ATPase</fullName>
    </submittedName>
</protein>
<dbReference type="EMBL" id="PTIZ01000007">
    <property type="protein sequence ID" value="PPK74759.1"/>
    <property type="molecule type" value="Genomic_DNA"/>
</dbReference>
<sequence>MDINVSPDMQFYTLLESYPYTSTGALCEYIDNALEAFKSAKNKSFENLPDKLEIDIALTHNSIVIRDYGVGISINDIQRAMKPAYTPGKQSLSEFGIGMKAASMWFGRSWKLESFPLNEANSFSLSFNLDDLLINQTEVVKLKKKKQSEPNKSGVKITLAELNKSLDKIQAERIWKKIEEIYQLFTSRDDPILILILKYDGIAFQKKNFSELKITSKPLEFPLCKFKDSVLYVIGSSQVWKKDISFEFEGKIVKGFISLGEESSQTKNPGIRLFRYGRLIKGSEAEPYRPTQLLGSANKAAPSRFYAELHLDGQAVSNSKGEFVFDEHLFIDTIEEQEGVKDFIIQAENYRQRKVDDNNYKKVSTVAEYEKLTGTKLNETKEEKKTKKPSKVRKPNNKEQPIAIIQKLSAPPSFLLLDTFLEESVRLYNDKRFWPFCLVYRTILEVGIIEKLKKTHEEHYIKAKDKSIVALYKYLQSNSNIIPSYYETLKRVLRVANNNDEPFVGLLNIASHGRYVPTQSDVDDLLKNTQQLLEWAFDREGD</sequence>
<organism evidence="2 3">
    <name type="scientific">Methylobacter tundripaludum</name>
    <dbReference type="NCBI Taxonomy" id="173365"/>
    <lineage>
        <taxon>Bacteria</taxon>
        <taxon>Pseudomonadati</taxon>
        <taxon>Pseudomonadota</taxon>
        <taxon>Gammaproteobacteria</taxon>
        <taxon>Methylococcales</taxon>
        <taxon>Methylococcaceae</taxon>
        <taxon>Methylobacter</taxon>
    </lineage>
</organism>
<dbReference type="Pfam" id="PF13589">
    <property type="entry name" value="HATPase_c_3"/>
    <property type="match status" value="1"/>
</dbReference>
<comment type="caution">
    <text evidence="2">The sequence shown here is derived from an EMBL/GenBank/DDBJ whole genome shotgun (WGS) entry which is preliminary data.</text>
</comment>
<dbReference type="RefSeq" id="WP_104429315.1">
    <property type="nucleotide sequence ID" value="NZ_PTIZ01000007.1"/>
</dbReference>
<dbReference type="SUPFAM" id="SSF55874">
    <property type="entry name" value="ATPase domain of HSP90 chaperone/DNA topoisomerase II/histidine kinase"/>
    <property type="match status" value="1"/>
</dbReference>
<evidence type="ECO:0000313" key="3">
    <source>
        <dbReference type="Proteomes" id="UP000240010"/>
    </source>
</evidence>
<keyword evidence="2" id="KW-0808">Transferase</keyword>
<keyword evidence="2" id="KW-0418">Kinase</keyword>
<reference evidence="2 3" key="1">
    <citation type="submission" date="2018-02" db="EMBL/GenBank/DDBJ databases">
        <title>Subsurface microbial communities from deep shales in Ohio and West Virginia, USA.</title>
        <authorList>
            <person name="Wrighton K."/>
        </authorList>
    </citation>
    <scope>NUCLEOTIDE SEQUENCE [LARGE SCALE GENOMIC DNA]</scope>
    <source>
        <strain evidence="2 3">OWC-DMM</strain>
    </source>
</reference>
<name>A0A2S6HB96_9GAMM</name>
<feature type="compositionally biased region" description="Basic residues" evidence="1">
    <location>
        <begin position="386"/>
        <end position="395"/>
    </location>
</feature>
<dbReference type="Proteomes" id="UP000240010">
    <property type="component" value="Unassembled WGS sequence"/>
</dbReference>
<dbReference type="AlphaFoldDB" id="A0A2S6HB96"/>
<dbReference type="GO" id="GO:0016301">
    <property type="term" value="F:kinase activity"/>
    <property type="evidence" value="ECO:0007669"/>
    <property type="project" value="UniProtKB-KW"/>
</dbReference>
<feature type="region of interest" description="Disordered" evidence="1">
    <location>
        <begin position="377"/>
        <end position="396"/>
    </location>
</feature>